<dbReference type="GO" id="GO:0016874">
    <property type="term" value="F:ligase activity"/>
    <property type="evidence" value="ECO:0007669"/>
    <property type="project" value="UniProtKB-KW"/>
</dbReference>
<keyword evidence="3 4" id="KW-0067">ATP-binding</keyword>
<keyword evidence="1" id="KW-0436">Ligase</keyword>
<dbReference type="Pfam" id="PF13535">
    <property type="entry name" value="ATP-grasp_4"/>
    <property type="match status" value="1"/>
</dbReference>
<dbReference type="Gene3D" id="3.30.470.20">
    <property type="entry name" value="ATP-grasp fold, B domain"/>
    <property type="match status" value="1"/>
</dbReference>
<dbReference type="InterPro" id="IPR011761">
    <property type="entry name" value="ATP-grasp"/>
</dbReference>
<dbReference type="OrthoDB" id="434648at2759"/>
<dbReference type="PROSITE" id="PS50975">
    <property type="entry name" value="ATP_GRASP"/>
    <property type="match status" value="1"/>
</dbReference>
<dbReference type="EMBL" id="MU003794">
    <property type="protein sequence ID" value="KAF2720990.1"/>
    <property type="molecule type" value="Genomic_DNA"/>
</dbReference>
<evidence type="ECO:0000256" key="1">
    <source>
        <dbReference type="ARBA" id="ARBA00022598"/>
    </source>
</evidence>
<keyword evidence="7" id="KW-1185">Reference proteome</keyword>
<dbReference type="GO" id="GO:0005524">
    <property type="term" value="F:ATP binding"/>
    <property type="evidence" value="ECO:0007669"/>
    <property type="project" value="UniProtKB-UniRule"/>
</dbReference>
<evidence type="ECO:0000313" key="6">
    <source>
        <dbReference type="EMBL" id="KAF2720990.1"/>
    </source>
</evidence>
<evidence type="ECO:0000256" key="2">
    <source>
        <dbReference type="ARBA" id="ARBA00022741"/>
    </source>
</evidence>
<dbReference type="GO" id="GO:0046872">
    <property type="term" value="F:metal ion binding"/>
    <property type="evidence" value="ECO:0007669"/>
    <property type="project" value="InterPro"/>
</dbReference>
<gene>
    <name evidence="6" type="ORF">K431DRAFT_269525</name>
</gene>
<reference evidence="6" key="1">
    <citation type="journal article" date="2020" name="Stud. Mycol.">
        <title>101 Dothideomycetes genomes: a test case for predicting lifestyles and emergence of pathogens.</title>
        <authorList>
            <person name="Haridas S."/>
            <person name="Albert R."/>
            <person name="Binder M."/>
            <person name="Bloem J."/>
            <person name="Labutti K."/>
            <person name="Salamov A."/>
            <person name="Andreopoulos B."/>
            <person name="Baker S."/>
            <person name="Barry K."/>
            <person name="Bills G."/>
            <person name="Bluhm B."/>
            <person name="Cannon C."/>
            <person name="Castanera R."/>
            <person name="Culley D."/>
            <person name="Daum C."/>
            <person name="Ezra D."/>
            <person name="Gonzalez J."/>
            <person name="Henrissat B."/>
            <person name="Kuo A."/>
            <person name="Liang C."/>
            <person name="Lipzen A."/>
            <person name="Lutzoni F."/>
            <person name="Magnuson J."/>
            <person name="Mondo S."/>
            <person name="Nolan M."/>
            <person name="Ohm R."/>
            <person name="Pangilinan J."/>
            <person name="Park H.-J."/>
            <person name="Ramirez L."/>
            <person name="Alfaro M."/>
            <person name="Sun H."/>
            <person name="Tritt A."/>
            <person name="Yoshinaga Y."/>
            <person name="Zwiers L.-H."/>
            <person name="Turgeon B."/>
            <person name="Goodwin S."/>
            <person name="Spatafora J."/>
            <person name="Crous P."/>
            <person name="Grigoriev I."/>
        </authorList>
    </citation>
    <scope>NUCLEOTIDE SEQUENCE</scope>
    <source>
        <strain evidence="6">CBS 116435</strain>
    </source>
</reference>
<comment type="caution">
    <text evidence="6">The sequence shown here is derived from an EMBL/GenBank/DDBJ whole genome shotgun (WGS) entry which is preliminary data.</text>
</comment>
<accession>A0A9P4UQG2</accession>
<organism evidence="6 7">
    <name type="scientific">Polychaeton citri CBS 116435</name>
    <dbReference type="NCBI Taxonomy" id="1314669"/>
    <lineage>
        <taxon>Eukaryota</taxon>
        <taxon>Fungi</taxon>
        <taxon>Dikarya</taxon>
        <taxon>Ascomycota</taxon>
        <taxon>Pezizomycotina</taxon>
        <taxon>Dothideomycetes</taxon>
        <taxon>Dothideomycetidae</taxon>
        <taxon>Capnodiales</taxon>
        <taxon>Capnodiaceae</taxon>
        <taxon>Polychaeton</taxon>
    </lineage>
</organism>
<dbReference type="SUPFAM" id="SSF56059">
    <property type="entry name" value="Glutathione synthetase ATP-binding domain-like"/>
    <property type="match status" value="1"/>
</dbReference>
<evidence type="ECO:0000313" key="7">
    <source>
        <dbReference type="Proteomes" id="UP000799441"/>
    </source>
</evidence>
<feature type="domain" description="ATP-grasp" evidence="5">
    <location>
        <begin position="386"/>
        <end position="616"/>
    </location>
</feature>
<keyword evidence="2 4" id="KW-0547">Nucleotide-binding</keyword>
<evidence type="ECO:0000256" key="4">
    <source>
        <dbReference type="PROSITE-ProRule" id="PRU00409"/>
    </source>
</evidence>
<dbReference type="InterPro" id="IPR041472">
    <property type="entry name" value="BL00235/CARNS1_N"/>
</dbReference>
<proteinExistence type="predicted"/>
<evidence type="ECO:0000256" key="3">
    <source>
        <dbReference type="ARBA" id="ARBA00022840"/>
    </source>
</evidence>
<dbReference type="PANTHER" id="PTHR43585">
    <property type="entry name" value="FUMIPYRROLE BIOSYNTHESIS PROTEIN C"/>
    <property type="match status" value="1"/>
</dbReference>
<dbReference type="PANTHER" id="PTHR43585:SF2">
    <property type="entry name" value="ATP-GRASP ENZYME FSQD"/>
    <property type="match status" value="1"/>
</dbReference>
<sequence length="723" mass="79834">MVQSDIEAAKAGKIFANTYLDWWEEKGHDVNVNGSGTHVSSSSSTNGLGSGIGCHNSGVNRFDVNGNDDYDTKGKEFTSEDFLVDDHGSKAPTRVSCRWRFSNTGTNVYALRQFHCLDLLITIIPKYCASDECKGHGNEEVFPNATGTALERLVNSISTSRPRATGIEIATKVVLVPRNGYLCRSDILELRVQHSDYVDSFVRFPSANSYFPAVTHSKRDLLNILSSSPGTMLMKQVPTTLCDTFELLEEDLGRRLSLDWVLPSKPPERRVALVGGRYKYDIKQGSFGHKGTFDAAHSLGISVVVVDKPGHWLQEDDYSDLREEFIAVDMTDDTELPSRIAGALGGRDIDGVVTFSDEVVIPTAKVAEIMGLPTDPVQSFLQAHDKFEARKLLSPNVQSLRLDSAHQLSHRSTAEKMRTLKYPLVVKPSTGAGSRGVKKVDDCMSAWKAIQQVEEDGLAKRGILVETFIDGPEVDANFVLWDGEILFFEVVDDLPCQADASDAKVSDNFAETILIAPSQLDPSEIQVIQSTLHRSLLQLGFRSGVFHVEARMEHSSKQYREIDGIVDLVDADSASKRPPEVFLIEVNARAPGLMAVFATAYTYGVDYSALTLLRALGDRERFTALSKPFSQHAQYWNGLVLIPVHRDNIVVPDDFCNKVMQRAPDIAPHVSRSECLATGKVISPVGGTGFMGYFLVFSRISRQHVVEMSQRVREVAKQLLDSV</sequence>
<dbReference type="InterPro" id="IPR052032">
    <property type="entry name" value="ATP-dep_AA_Ligase"/>
</dbReference>
<dbReference type="Gene3D" id="3.40.50.20">
    <property type="match status" value="1"/>
</dbReference>
<evidence type="ECO:0000259" key="5">
    <source>
        <dbReference type="PROSITE" id="PS50975"/>
    </source>
</evidence>
<protein>
    <submittedName>
        <fullName evidence="6">Glutathione synthetase ATP-binding domain-like protein</fullName>
    </submittedName>
</protein>
<name>A0A9P4UQG2_9PEZI</name>
<dbReference type="Pfam" id="PF18130">
    <property type="entry name" value="ATPgrasp_N"/>
    <property type="match status" value="1"/>
</dbReference>
<dbReference type="Proteomes" id="UP000799441">
    <property type="component" value="Unassembled WGS sequence"/>
</dbReference>
<dbReference type="AlphaFoldDB" id="A0A9P4UQG2"/>